<sequence>MDTSYLSQQVTTIIERLHSFFDEIGVPTHERDSRESELFAALSETLHNQLNHVAKEKHDLTEEARRLINTIRQMERSIDDTKPEDEYEAEQEVTFPLLACIQGLKEKHHTVAKLHRERYEQVKKLAEALESYASHLEPSFLKVKLPPTDPNSKLAPSFSLGPKYVQSLDTEFSRVYEEYNKRLATVQQTSDDIISLWSELGTPQAQVDSRIVQFAREAPEQLGLHQEDLKRLAAKRDKLISEKSARERKLKDLKVAVEALWDRLGVEEAERKQFLASNRGCGLRQINEFEDELSRLNELKRQNLHLFVEDARFKLQELWDSLYFAEEEMLEFTPAFSDVFSDALLSAHEQEIARLEVLKEQRAPILAAVDRHRSLIKDREDLEKSSQDASRLMAKGQKGERRDPGKLLREEKQRKRITKELPKVEADLRKTLESWEDEYGRPFCVHGQRYLDELDANSARAAPPRSKTPNALPPSRDGAKSATRGQAPPSRSRANTAQRPPTRSKTPTAGSTNPFSQSTFGSSVMGSAMGSSVMGASGKPSAGKGHSRSNSALPQLTSPTKIPGGSRLPMGNLRDGPNSPERKIRSAHGPKSTEDFSATIRGQCAPPRVPPPKMKDLMAPPTPTSMGHHDSFEPERSASIVRHSALEDPYDDSAFHRSYLSTSTMGPPPRPTFPRAAVSHESFVSDSSRSSYARPPSSRQAHYPMAPPSRASSNTSSVVTGSGSENWETYTDASDAEEADATEAYYARKRAMQQQQQAARGPIFVGGGSAKRSMQSPYPKGGMGKKSRDVYEEVEGSEAGWTDDGDVGEVY</sequence>
<feature type="compositionally biased region" description="Acidic residues" evidence="2">
    <location>
        <begin position="792"/>
        <end position="811"/>
    </location>
</feature>
<dbReference type="RefSeq" id="XP_069233170.1">
    <property type="nucleotide sequence ID" value="XM_069369641.1"/>
</dbReference>
<gene>
    <name evidence="3" type="ORF">WHR41_01035</name>
</gene>
<protein>
    <recommendedName>
        <fullName evidence="5">Microtubule associated protein</fullName>
    </recommendedName>
</protein>
<dbReference type="Proteomes" id="UP000803884">
    <property type="component" value="Unassembled WGS sequence"/>
</dbReference>
<feature type="compositionally biased region" description="Polar residues" evidence="2">
    <location>
        <begin position="492"/>
        <end position="520"/>
    </location>
</feature>
<reference evidence="3 4" key="1">
    <citation type="journal article" date="2020" name="Microbiol. Resour. Announc.">
        <title>Draft Genome Sequence of a Cladosporium Species Isolated from the Mesophotic Ascidian Didemnum maculosum.</title>
        <authorList>
            <person name="Gioti A."/>
            <person name="Siaperas R."/>
            <person name="Nikolaivits E."/>
            <person name="Le Goff G."/>
            <person name="Ouazzani J."/>
            <person name="Kotoulas G."/>
            <person name="Topakas E."/>
        </authorList>
    </citation>
    <scope>NUCLEOTIDE SEQUENCE [LARGE SCALE GENOMIC DNA]</scope>
    <source>
        <strain evidence="3 4">TM138-S3</strain>
    </source>
</reference>
<dbReference type="PANTHER" id="PTHR19321:SF41">
    <property type="entry name" value="FASCETTO-RELATED"/>
    <property type="match status" value="1"/>
</dbReference>
<proteinExistence type="predicted"/>
<feature type="compositionally biased region" description="Polar residues" evidence="2">
    <location>
        <begin position="548"/>
        <end position="560"/>
    </location>
</feature>
<feature type="compositionally biased region" description="Basic and acidic residues" evidence="2">
    <location>
        <begin position="627"/>
        <end position="636"/>
    </location>
</feature>
<feature type="region of interest" description="Disordered" evidence="2">
    <location>
        <begin position="661"/>
        <end position="738"/>
    </location>
</feature>
<dbReference type="GO" id="GO:0005737">
    <property type="term" value="C:cytoplasm"/>
    <property type="evidence" value="ECO:0007669"/>
    <property type="project" value="TreeGrafter"/>
</dbReference>
<dbReference type="InterPro" id="IPR007145">
    <property type="entry name" value="MAP65_Ase1_PRC1"/>
</dbReference>
<organism evidence="3 4">
    <name type="scientific">Cladosporium halotolerans</name>
    <dbReference type="NCBI Taxonomy" id="1052096"/>
    <lineage>
        <taxon>Eukaryota</taxon>
        <taxon>Fungi</taxon>
        <taxon>Dikarya</taxon>
        <taxon>Ascomycota</taxon>
        <taxon>Pezizomycotina</taxon>
        <taxon>Dothideomycetes</taxon>
        <taxon>Dothideomycetidae</taxon>
        <taxon>Cladosporiales</taxon>
        <taxon>Cladosporiaceae</taxon>
        <taxon>Cladosporium</taxon>
    </lineage>
</organism>
<dbReference type="GO" id="GO:0008017">
    <property type="term" value="F:microtubule binding"/>
    <property type="evidence" value="ECO:0007669"/>
    <property type="project" value="InterPro"/>
</dbReference>
<name>A0AB34L3X3_9PEZI</name>
<dbReference type="EMBL" id="JAAQHG020000003">
    <property type="protein sequence ID" value="KAL1590065.1"/>
    <property type="molecule type" value="Genomic_DNA"/>
</dbReference>
<dbReference type="PANTHER" id="PTHR19321">
    <property type="entry name" value="PROTEIN REGULATOR OF CYTOKINESIS 1 PRC1-RELATED"/>
    <property type="match status" value="1"/>
</dbReference>
<feature type="compositionally biased region" description="Low complexity" evidence="2">
    <location>
        <begin position="712"/>
        <end position="733"/>
    </location>
</feature>
<feature type="region of interest" description="Disordered" evidence="2">
    <location>
        <begin position="380"/>
        <end position="414"/>
    </location>
</feature>
<accession>A0AB34L3X3</accession>
<evidence type="ECO:0000313" key="4">
    <source>
        <dbReference type="Proteomes" id="UP000803884"/>
    </source>
</evidence>
<keyword evidence="1" id="KW-0175">Coiled coil</keyword>
<feature type="compositionally biased region" description="Low complexity" evidence="2">
    <location>
        <begin position="679"/>
        <end position="699"/>
    </location>
</feature>
<dbReference type="GO" id="GO:0051256">
    <property type="term" value="P:mitotic spindle midzone assembly"/>
    <property type="evidence" value="ECO:0007669"/>
    <property type="project" value="TreeGrafter"/>
</dbReference>
<evidence type="ECO:0000256" key="1">
    <source>
        <dbReference type="SAM" id="Coils"/>
    </source>
</evidence>
<evidence type="ECO:0008006" key="5">
    <source>
        <dbReference type="Google" id="ProtNLM"/>
    </source>
</evidence>
<feature type="compositionally biased region" description="Basic and acidic residues" evidence="2">
    <location>
        <begin position="397"/>
        <end position="414"/>
    </location>
</feature>
<keyword evidence="4" id="KW-1185">Reference proteome</keyword>
<feature type="region of interest" description="Disordered" evidence="2">
    <location>
        <begin position="752"/>
        <end position="811"/>
    </location>
</feature>
<dbReference type="Gene3D" id="1.20.58.1520">
    <property type="match status" value="1"/>
</dbReference>
<comment type="caution">
    <text evidence="3">The sequence shown here is derived from an EMBL/GenBank/DDBJ whole genome shotgun (WGS) entry which is preliminary data.</text>
</comment>
<dbReference type="AlphaFoldDB" id="A0AB34L3X3"/>
<dbReference type="Pfam" id="PF03999">
    <property type="entry name" value="MAP65_ASE1"/>
    <property type="match status" value="1"/>
</dbReference>
<feature type="region of interest" description="Disordered" evidence="2">
    <location>
        <begin position="457"/>
        <end position="645"/>
    </location>
</feature>
<dbReference type="GeneID" id="96002479"/>
<dbReference type="GO" id="GO:1990023">
    <property type="term" value="C:mitotic spindle midzone"/>
    <property type="evidence" value="ECO:0007669"/>
    <property type="project" value="TreeGrafter"/>
</dbReference>
<evidence type="ECO:0000256" key="2">
    <source>
        <dbReference type="SAM" id="MobiDB-lite"/>
    </source>
</evidence>
<evidence type="ECO:0000313" key="3">
    <source>
        <dbReference type="EMBL" id="KAL1590065.1"/>
    </source>
</evidence>
<feature type="compositionally biased region" description="Low complexity" evidence="2">
    <location>
        <begin position="521"/>
        <end position="538"/>
    </location>
</feature>
<feature type="coiled-coil region" evidence="1">
    <location>
        <begin position="50"/>
        <end position="77"/>
    </location>
</feature>